<reference evidence="3 5" key="2">
    <citation type="submission" date="2023-09" db="EMBL/GenBank/DDBJ databases">
        <title>Complete-Gapless Cercospora beticola genome.</title>
        <authorList>
            <person name="Wyatt N.A."/>
            <person name="Spanner R.E."/>
            <person name="Bolton M.D."/>
        </authorList>
    </citation>
    <scope>NUCLEOTIDE SEQUENCE [LARGE SCALE GENOMIC DNA]</scope>
    <source>
        <strain evidence="3">Cb09-40</strain>
    </source>
</reference>
<dbReference type="Proteomes" id="UP000230605">
    <property type="component" value="Chromosome 2"/>
</dbReference>
<name>A0A2G5HXM9_CERBT</name>
<dbReference type="OrthoDB" id="3934270at2759"/>
<evidence type="ECO:0000259" key="1">
    <source>
        <dbReference type="Pfam" id="PF20150"/>
    </source>
</evidence>
<dbReference type="EMBL" id="LKMD01000102">
    <property type="protein sequence ID" value="PIA97270.1"/>
    <property type="molecule type" value="Genomic_DNA"/>
</dbReference>
<sequence length="243" mass="27858">MITRQQRRHQSLEVSSFPHISEPAATGKTSFLDLSAELRNQIYSICLRTPNPVHLGGNRCRSYTSMYSTFGHTRETVPLFNPALLRSCKQIRDESISILYGDNIFVFRTACEAQVFFESTPDALRHLRFIEVEAVSQPKFEIKRLLVTLKGASELRRLTLGFGSERPNGPGRGMRHYQPEEAAKVIGPLVRHFWKQRKPIDKKKVLRIVRWLPASHRRLMSSSKSQAVRFGAEVKVLLEKTLK</sequence>
<feature type="domain" description="2EXR" evidence="1">
    <location>
        <begin position="30"/>
        <end position="118"/>
    </location>
</feature>
<evidence type="ECO:0000313" key="2">
    <source>
        <dbReference type="EMBL" id="PIA97270.1"/>
    </source>
</evidence>
<dbReference type="PANTHER" id="PTHR42085">
    <property type="entry name" value="F-BOX DOMAIN-CONTAINING PROTEIN"/>
    <property type="match status" value="1"/>
</dbReference>
<evidence type="ECO:0000313" key="5">
    <source>
        <dbReference type="Proteomes" id="UP001302367"/>
    </source>
</evidence>
<reference evidence="2 4" key="1">
    <citation type="submission" date="2015-10" db="EMBL/GenBank/DDBJ databases">
        <title>The cercosporin biosynthetic gene cluster was horizontally transferred to several fungal lineages and shown to be expanded in Cercospora beticola based on microsynteny with recipient genomes.</title>
        <authorList>
            <person name="De Jonge R."/>
            <person name="Ebert M.K."/>
            <person name="Suttle J.C."/>
            <person name="Jurick Ii W.M."/>
            <person name="Secor G.A."/>
            <person name="Thomma B.P."/>
            <person name="Van De Peer Y."/>
            <person name="Bolton M.D."/>
        </authorList>
    </citation>
    <scope>NUCLEOTIDE SEQUENCE [LARGE SCALE GENOMIC DNA]</scope>
    <source>
        <strain evidence="2 4">09-40</strain>
    </source>
</reference>
<evidence type="ECO:0000313" key="4">
    <source>
        <dbReference type="Proteomes" id="UP000230605"/>
    </source>
</evidence>
<proteinExistence type="predicted"/>
<dbReference type="PANTHER" id="PTHR42085:SF2">
    <property type="entry name" value="F-BOX DOMAIN-CONTAINING PROTEIN"/>
    <property type="match status" value="1"/>
</dbReference>
<dbReference type="AlphaFoldDB" id="A0A2G5HXM9"/>
<accession>A0A2G5HXM9</accession>
<dbReference type="EMBL" id="CP134185">
    <property type="protein sequence ID" value="WPA98339.1"/>
    <property type="molecule type" value="Genomic_DNA"/>
</dbReference>
<organism evidence="2 4">
    <name type="scientific">Cercospora beticola</name>
    <name type="common">Sugarbeet leaf spot fungus</name>
    <dbReference type="NCBI Taxonomy" id="122368"/>
    <lineage>
        <taxon>Eukaryota</taxon>
        <taxon>Fungi</taxon>
        <taxon>Dikarya</taxon>
        <taxon>Ascomycota</taxon>
        <taxon>Pezizomycotina</taxon>
        <taxon>Dothideomycetes</taxon>
        <taxon>Dothideomycetidae</taxon>
        <taxon>Mycosphaerellales</taxon>
        <taxon>Mycosphaerellaceae</taxon>
        <taxon>Cercospora</taxon>
    </lineage>
</organism>
<evidence type="ECO:0000313" key="3">
    <source>
        <dbReference type="EMBL" id="WPA98339.1"/>
    </source>
</evidence>
<protein>
    <recommendedName>
        <fullName evidence="1">2EXR domain-containing protein</fullName>
    </recommendedName>
</protein>
<dbReference type="InterPro" id="IPR045518">
    <property type="entry name" value="2EXR"/>
</dbReference>
<dbReference type="InterPro" id="IPR038883">
    <property type="entry name" value="AN11006-like"/>
</dbReference>
<keyword evidence="5" id="KW-1185">Reference proteome</keyword>
<gene>
    <name evidence="2" type="ORF">CB0940_05759</name>
    <name evidence="3" type="ORF">RHO25_002951</name>
</gene>
<dbReference type="Pfam" id="PF20150">
    <property type="entry name" value="2EXR"/>
    <property type="match status" value="1"/>
</dbReference>
<dbReference type="Proteomes" id="UP001302367">
    <property type="component" value="Chromosome 2"/>
</dbReference>